<organism evidence="1 2">
    <name type="scientific">Rhizophagus irregularis</name>
    <dbReference type="NCBI Taxonomy" id="588596"/>
    <lineage>
        <taxon>Eukaryota</taxon>
        <taxon>Fungi</taxon>
        <taxon>Fungi incertae sedis</taxon>
        <taxon>Mucoromycota</taxon>
        <taxon>Glomeromycotina</taxon>
        <taxon>Glomeromycetes</taxon>
        <taxon>Glomerales</taxon>
        <taxon>Glomeraceae</taxon>
        <taxon>Rhizophagus</taxon>
    </lineage>
</organism>
<proteinExistence type="predicted"/>
<dbReference type="EMBL" id="LLXI01000332">
    <property type="protein sequence ID" value="PKY44561.1"/>
    <property type="molecule type" value="Genomic_DNA"/>
</dbReference>
<sequence>MFANNTEYLHNLVLFFLASYCQTRPKNTFALPVDRPVVGQTRALSPSLYNENNETLKWRKRMKKYHDTVTTGLKANSPSVGANPENFLRDQQMNPILNGRPLANTGPPITIYNSAFSLFLNNFSDENLEIPPDFLGWADKLILNATKINEYEEERNERMREILSEKLGTILLVEYKKKNRQKCKSDGVLTTSLDTLIAYLGILEGKNEIETDKNDPTIQEALYYRDYWSQDNLKKIRNCCCVPSFIITVAGPWFYILGGVFLNRAVVEPLTDFIPLAINLRAFDKKKQITRLFYSLYQALRLLNNFYRNLGVERSRPMYILIH</sequence>
<comment type="caution">
    <text evidence="1">The sequence shown here is derived from an EMBL/GenBank/DDBJ whole genome shotgun (WGS) entry which is preliminary data.</text>
</comment>
<evidence type="ECO:0000313" key="2">
    <source>
        <dbReference type="Proteomes" id="UP000234323"/>
    </source>
</evidence>
<dbReference type="Proteomes" id="UP000234323">
    <property type="component" value="Unassembled WGS sequence"/>
</dbReference>
<gene>
    <name evidence="1" type="ORF">RhiirA4_458907</name>
</gene>
<dbReference type="AlphaFoldDB" id="A0A2I1GD76"/>
<dbReference type="VEuPathDB" id="FungiDB:RhiirA1_352806"/>
<accession>A0A2I1GD76</accession>
<protein>
    <submittedName>
        <fullName evidence="1">Uncharacterized protein</fullName>
    </submittedName>
</protein>
<evidence type="ECO:0000313" key="1">
    <source>
        <dbReference type="EMBL" id="PKY44561.1"/>
    </source>
</evidence>
<dbReference type="VEuPathDB" id="FungiDB:RhiirFUN_013529"/>
<reference evidence="1 2" key="1">
    <citation type="submission" date="2015-10" db="EMBL/GenBank/DDBJ databases">
        <title>Genome analyses suggest a sexual origin of heterokaryosis in a supposedly ancient asexual fungus.</title>
        <authorList>
            <person name="Ropars J."/>
            <person name="Sedzielewska K."/>
            <person name="Noel J."/>
            <person name="Charron P."/>
            <person name="Farinelli L."/>
            <person name="Marton T."/>
            <person name="Kruger M."/>
            <person name="Pelin A."/>
            <person name="Brachmann A."/>
            <person name="Corradi N."/>
        </authorList>
    </citation>
    <scope>NUCLEOTIDE SEQUENCE [LARGE SCALE GENOMIC DNA]</scope>
    <source>
        <strain evidence="1 2">A4</strain>
    </source>
</reference>
<dbReference type="VEuPathDB" id="FungiDB:FUN_000437"/>
<keyword evidence="2" id="KW-1185">Reference proteome</keyword>
<name>A0A2I1GD76_9GLOM</name>